<reference evidence="2" key="1">
    <citation type="submission" date="2020-01" db="EMBL/GenBank/DDBJ databases">
        <authorList>
            <person name="Mishra B."/>
        </authorList>
    </citation>
    <scope>NUCLEOTIDE SEQUENCE [LARGE SCALE GENOMIC DNA]</scope>
</reference>
<feature type="compositionally biased region" description="Basic and acidic residues" evidence="1">
    <location>
        <begin position="47"/>
        <end position="60"/>
    </location>
</feature>
<gene>
    <name evidence="2" type="ORF">MERR_LOCUS14759</name>
</gene>
<evidence type="ECO:0000313" key="3">
    <source>
        <dbReference type="Proteomes" id="UP000467841"/>
    </source>
</evidence>
<dbReference type="PANTHER" id="PTHR31260:SF28">
    <property type="entry name" value="CYSTATIN DOMAIN PROTEIN"/>
    <property type="match status" value="1"/>
</dbReference>
<feature type="region of interest" description="Disordered" evidence="1">
    <location>
        <begin position="40"/>
        <end position="77"/>
    </location>
</feature>
<sequence length="360" mass="41101">MATNSVKSGGVLDPTYESSDDDEIDPILLEFHRQLLESGDLVTSPNKVKETTAHEQDKARSTPASEHPYDDYSTDEEEVDPVLEKEFYRQLNESDGFDVDITIPHNSFSKDKFEDDQPDSYRDMLDIYARVGLHWYNFHKGSNFQFSAVSKYISWLRNAFNYSITFEGMDPADKSSITFQAKVIRAGRENGEQLRIVSEGCRIKPQTPGTGDEIHAWKWPIGSDESYKGNLPKWYSDDALKPFSDTHHQFYQVQDSDIRENDWLNMYAEIALYSLHEGDTTLLHAWLPVEISKVVVQTYDGDGKSSKEKLKAGNAIFYIAFKNLHAPRGCLLQDHRAIVRRVSDGVPGHVSLGFKCWLQE</sequence>
<feature type="region of interest" description="Disordered" evidence="1">
    <location>
        <begin position="1"/>
        <end position="24"/>
    </location>
</feature>
<name>A0A6D2IGN9_9BRAS</name>
<keyword evidence="3" id="KW-1185">Reference proteome</keyword>
<dbReference type="InterPro" id="IPR006462">
    <property type="entry name" value="MS5"/>
</dbReference>
<evidence type="ECO:0000313" key="2">
    <source>
        <dbReference type="EMBL" id="CAA7027524.1"/>
    </source>
</evidence>
<protein>
    <submittedName>
        <fullName evidence="2">Uncharacterized protein</fullName>
    </submittedName>
</protein>
<accession>A0A6D2IGN9</accession>
<evidence type="ECO:0000256" key="1">
    <source>
        <dbReference type="SAM" id="MobiDB-lite"/>
    </source>
</evidence>
<dbReference type="PANTHER" id="PTHR31260">
    <property type="entry name" value="CYSTATIN/MONELLIN SUPERFAMILY PROTEIN"/>
    <property type="match status" value="1"/>
</dbReference>
<dbReference type="NCBIfam" id="TIGR01572">
    <property type="entry name" value="A_thl_para_3677"/>
    <property type="match status" value="1"/>
</dbReference>
<dbReference type="AlphaFoldDB" id="A0A6D2IGN9"/>
<proteinExistence type="predicted"/>
<comment type="caution">
    <text evidence="2">The sequence shown here is derived from an EMBL/GenBank/DDBJ whole genome shotgun (WGS) entry which is preliminary data.</text>
</comment>
<dbReference type="OrthoDB" id="1036542at2759"/>
<dbReference type="Proteomes" id="UP000467841">
    <property type="component" value="Unassembled WGS sequence"/>
</dbReference>
<organism evidence="2 3">
    <name type="scientific">Microthlaspi erraticum</name>
    <dbReference type="NCBI Taxonomy" id="1685480"/>
    <lineage>
        <taxon>Eukaryota</taxon>
        <taxon>Viridiplantae</taxon>
        <taxon>Streptophyta</taxon>
        <taxon>Embryophyta</taxon>
        <taxon>Tracheophyta</taxon>
        <taxon>Spermatophyta</taxon>
        <taxon>Magnoliopsida</taxon>
        <taxon>eudicotyledons</taxon>
        <taxon>Gunneridae</taxon>
        <taxon>Pentapetalae</taxon>
        <taxon>rosids</taxon>
        <taxon>malvids</taxon>
        <taxon>Brassicales</taxon>
        <taxon>Brassicaceae</taxon>
        <taxon>Coluteocarpeae</taxon>
        <taxon>Microthlaspi</taxon>
    </lineage>
</organism>
<dbReference type="Pfam" id="PF04776">
    <property type="entry name" value="protein_MS5"/>
    <property type="match status" value="1"/>
</dbReference>
<dbReference type="EMBL" id="CACVBM020001057">
    <property type="protein sequence ID" value="CAA7027524.1"/>
    <property type="molecule type" value="Genomic_DNA"/>
</dbReference>